<keyword evidence="4 8" id="KW-1133">Transmembrane helix</keyword>
<feature type="region of interest" description="Disordered" evidence="7">
    <location>
        <begin position="1"/>
        <end position="35"/>
    </location>
</feature>
<dbReference type="PANTHER" id="PTHR17920:SF22">
    <property type="entry name" value="DUF726 DOMAIN PROTEIN (AFU_ORTHOLOGUE AFUA_2G12860)"/>
    <property type="match status" value="1"/>
</dbReference>
<dbReference type="Pfam" id="PF05277">
    <property type="entry name" value="DUF726"/>
    <property type="match status" value="1"/>
</dbReference>
<evidence type="ECO:0000256" key="3">
    <source>
        <dbReference type="ARBA" id="ARBA00022692"/>
    </source>
</evidence>
<dbReference type="AlphaFoldDB" id="A0AAN9YRQ2"/>
<evidence type="ECO:0000256" key="4">
    <source>
        <dbReference type="ARBA" id="ARBA00022989"/>
    </source>
</evidence>
<keyword evidence="3 8" id="KW-0812">Transmembrane</keyword>
<dbReference type="InterPro" id="IPR029058">
    <property type="entry name" value="AB_hydrolase_fold"/>
</dbReference>
<feature type="region of interest" description="Disordered" evidence="7">
    <location>
        <begin position="153"/>
        <end position="176"/>
    </location>
</feature>
<comment type="subcellular location">
    <subcellularLocation>
        <location evidence="1">Membrane</location>
        <topology evidence="1">Multi-pass membrane protein</topology>
    </subcellularLocation>
</comment>
<evidence type="ECO:0000256" key="8">
    <source>
        <dbReference type="SAM" id="Phobius"/>
    </source>
</evidence>
<keyword evidence="10" id="KW-1185">Reference proteome</keyword>
<dbReference type="SUPFAM" id="SSF53474">
    <property type="entry name" value="alpha/beta-Hydrolases"/>
    <property type="match status" value="1"/>
</dbReference>
<dbReference type="Gene3D" id="3.40.50.1820">
    <property type="entry name" value="alpha/beta hydrolase"/>
    <property type="match status" value="1"/>
</dbReference>
<dbReference type="InterPro" id="IPR007941">
    <property type="entry name" value="DUF726"/>
</dbReference>
<keyword evidence="5 8" id="KW-0472">Membrane</keyword>
<evidence type="ECO:0000256" key="5">
    <source>
        <dbReference type="ARBA" id="ARBA00023136"/>
    </source>
</evidence>
<accession>A0AAN9YRQ2</accession>
<evidence type="ECO:0000313" key="9">
    <source>
        <dbReference type="EMBL" id="KAK7754926.1"/>
    </source>
</evidence>
<comment type="caution">
    <text evidence="9">The sequence shown here is derived from an EMBL/GenBank/DDBJ whole genome shotgun (WGS) entry which is preliminary data.</text>
</comment>
<evidence type="ECO:0000256" key="2">
    <source>
        <dbReference type="ARBA" id="ARBA00009824"/>
    </source>
</evidence>
<feature type="region of interest" description="Disordered" evidence="7">
    <location>
        <begin position="711"/>
        <end position="740"/>
    </location>
</feature>
<feature type="compositionally biased region" description="Basic and acidic residues" evidence="7">
    <location>
        <begin position="643"/>
        <end position="698"/>
    </location>
</feature>
<feature type="region of interest" description="Disordered" evidence="7">
    <location>
        <begin position="643"/>
        <end position="699"/>
    </location>
</feature>
<gene>
    <name evidence="9" type="ORF">SLS62_003010</name>
</gene>
<name>A0AAN9YRQ2_9PEZI</name>
<feature type="transmembrane region" description="Helical" evidence="8">
    <location>
        <begin position="290"/>
        <end position="323"/>
    </location>
</feature>
<evidence type="ECO:0000256" key="6">
    <source>
        <dbReference type="SAM" id="Coils"/>
    </source>
</evidence>
<reference evidence="9 10" key="1">
    <citation type="submission" date="2024-02" db="EMBL/GenBank/DDBJ databases">
        <title>De novo assembly and annotation of 12 fungi associated with fruit tree decline syndrome in Ontario, Canada.</title>
        <authorList>
            <person name="Sulman M."/>
            <person name="Ellouze W."/>
            <person name="Ilyukhin E."/>
        </authorList>
    </citation>
    <scope>NUCLEOTIDE SEQUENCE [LARGE SCALE GENOMIC DNA]</scope>
    <source>
        <strain evidence="9 10">M11/M66-122</strain>
    </source>
</reference>
<feature type="compositionally biased region" description="Basic and acidic residues" evidence="7">
    <location>
        <begin position="731"/>
        <end position="740"/>
    </location>
</feature>
<protein>
    <recommendedName>
        <fullName evidence="11">DUF726-domain-containing protein</fullName>
    </recommendedName>
</protein>
<sequence>MSSMFRKANAALRGGSPEQGKKQDEEGESLTTILESAEDRAALTVLICDITEHMRRQLLDVFDPKGTDLEESPGPAKDESEEPPDGEGEKKLDDEAQKRRLEKIAEKKKVELAKREKEVSEEKMVALKKAALNFFDDWRDTVILRVGEVVNSKNAAKEQAESSRPSTANANDEPDRVEEVSQHDKEIDEALIQHYPPLETALRGYAKEKRILVLHSVLLLMLSLEHYKSHSRTLMLYLTTSLGLSVTLLSEDESKVARGLLEAAENMTADEETKKKVDENSTARRWKVGLAGVAGAALIGITGGLAAPLLAAGIGTVMGGIGLGATATAGYLGTLAGSSVLVGGLFGAYGGRMTSKVMDQYAREVEDFGFVPVNASERKLGRVKNDSRRLRVAIGISGWLSDKDDVVEPWHVVGGGQETFALRFELEALMKLGSALTTMITSAAWSVARTEIIKRTVFAALTAGLWPLALVKVSRVIDNPWSVANHRAQKAGEVLADALVNRAQGERPVTLVGYSLGAKVVYACLQQLAERRAFGLVENAVLLGTPAPCGSADWRRVRAVVTGRVVNAYSTRDYILAFLYRSSSIQYGVAGLQPVLHVPGVENVDVSDLVEGHTLYRNATGPILKRVGFEDVDAEELARATHALERQGREEQEKREAAAGKKKEDDKGETEGVGAEREQGDLTEGEVQKMEREVEQKAKSSYVDWMTTKLKVAGNAPQNAYQKARTSWRSNSDKSDRGEK</sequence>
<evidence type="ECO:0000313" key="10">
    <source>
        <dbReference type="Proteomes" id="UP001320420"/>
    </source>
</evidence>
<keyword evidence="6" id="KW-0175">Coiled coil</keyword>
<comment type="similarity">
    <text evidence="2">Belongs to the TMCO4 family.</text>
</comment>
<evidence type="ECO:0000256" key="1">
    <source>
        <dbReference type="ARBA" id="ARBA00004141"/>
    </source>
</evidence>
<proteinExistence type="inferred from homology"/>
<dbReference type="PANTHER" id="PTHR17920">
    <property type="entry name" value="TRANSMEMBRANE AND COILED-COIL DOMAIN-CONTAINING PROTEIN 4 TMCO4"/>
    <property type="match status" value="1"/>
</dbReference>
<dbReference type="GO" id="GO:0016020">
    <property type="term" value="C:membrane"/>
    <property type="evidence" value="ECO:0007669"/>
    <property type="project" value="UniProtKB-SubCell"/>
</dbReference>
<evidence type="ECO:0000256" key="7">
    <source>
        <dbReference type="SAM" id="MobiDB-lite"/>
    </source>
</evidence>
<dbReference type="Proteomes" id="UP001320420">
    <property type="component" value="Unassembled WGS sequence"/>
</dbReference>
<organism evidence="9 10">
    <name type="scientific">Diatrype stigma</name>
    <dbReference type="NCBI Taxonomy" id="117547"/>
    <lineage>
        <taxon>Eukaryota</taxon>
        <taxon>Fungi</taxon>
        <taxon>Dikarya</taxon>
        <taxon>Ascomycota</taxon>
        <taxon>Pezizomycotina</taxon>
        <taxon>Sordariomycetes</taxon>
        <taxon>Xylariomycetidae</taxon>
        <taxon>Xylariales</taxon>
        <taxon>Diatrypaceae</taxon>
        <taxon>Diatrype</taxon>
    </lineage>
</organism>
<feature type="transmembrane region" description="Helical" evidence="8">
    <location>
        <begin position="329"/>
        <end position="349"/>
    </location>
</feature>
<feature type="region of interest" description="Disordered" evidence="7">
    <location>
        <begin position="61"/>
        <end position="95"/>
    </location>
</feature>
<feature type="coiled-coil region" evidence="6">
    <location>
        <begin position="98"/>
        <end position="130"/>
    </location>
</feature>
<evidence type="ECO:0008006" key="11">
    <source>
        <dbReference type="Google" id="ProtNLM"/>
    </source>
</evidence>
<dbReference type="EMBL" id="JAKJXP020000016">
    <property type="protein sequence ID" value="KAK7754926.1"/>
    <property type="molecule type" value="Genomic_DNA"/>
</dbReference>
<feature type="compositionally biased region" description="Polar residues" evidence="7">
    <location>
        <begin position="716"/>
        <end position="730"/>
    </location>
</feature>